<accession>A0A182M949</accession>
<reference evidence="1" key="2">
    <citation type="submission" date="2020-05" db="UniProtKB">
        <authorList>
            <consortium name="EnsemblMetazoa"/>
        </authorList>
    </citation>
    <scope>IDENTIFICATION</scope>
    <source>
        <strain evidence="1">A-37</strain>
    </source>
</reference>
<dbReference type="Proteomes" id="UP000075883">
    <property type="component" value="Unassembled WGS sequence"/>
</dbReference>
<dbReference type="VEuPathDB" id="VectorBase:ACUA012517"/>
<keyword evidence="2" id="KW-1185">Reference proteome</keyword>
<evidence type="ECO:0000313" key="2">
    <source>
        <dbReference type="Proteomes" id="UP000075883"/>
    </source>
</evidence>
<dbReference type="AlphaFoldDB" id="A0A182M949"/>
<sequence length="111" mass="12617">MMTYVTRAHIRGSVDREERTQNVNRRRVGQRLYDQTQSHAGREPWVNRVYLEMHRLGCVQDLHYGNLVPKRSDINAGSAIILCSGYYEVGTTTYPTATAISDDDASQEAKV</sequence>
<proteinExistence type="predicted"/>
<organism evidence="1 2">
    <name type="scientific">Anopheles culicifacies</name>
    <dbReference type="NCBI Taxonomy" id="139723"/>
    <lineage>
        <taxon>Eukaryota</taxon>
        <taxon>Metazoa</taxon>
        <taxon>Ecdysozoa</taxon>
        <taxon>Arthropoda</taxon>
        <taxon>Hexapoda</taxon>
        <taxon>Insecta</taxon>
        <taxon>Pterygota</taxon>
        <taxon>Neoptera</taxon>
        <taxon>Endopterygota</taxon>
        <taxon>Diptera</taxon>
        <taxon>Nematocera</taxon>
        <taxon>Culicoidea</taxon>
        <taxon>Culicidae</taxon>
        <taxon>Anophelinae</taxon>
        <taxon>Anopheles</taxon>
        <taxon>culicifacies species complex</taxon>
    </lineage>
</organism>
<name>A0A182M949_9DIPT</name>
<reference evidence="2" key="1">
    <citation type="submission" date="2013-09" db="EMBL/GenBank/DDBJ databases">
        <title>The Genome Sequence of Anopheles culicifacies species A.</title>
        <authorList>
            <consortium name="The Broad Institute Genomics Platform"/>
            <person name="Neafsey D.E."/>
            <person name="Besansky N."/>
            <person name="Howell P."/>
            <person name="Walton C."/>
            <person name="Young S.K."/>
            <person name="Zeng Q."/>
            <person name="Gargeya S."/>
            <person name="Fitzgerald M."/>
            <person name="Haas B."/>
            <person name="Abouelleil A."/>
            <person name="Allen A.W."/>
            <person name="Alvarado L."/>
            <person name="Arachchi H.M."/>
            <person name="Berlin A.M."/>
            <person name="Chapman S.B."/>
            <person name="Gainer-Dewar J."/>
            <person name="Goldberg J."/>
            <person name="Griggs A."/>
            <person name="Gujja S."/>
            <person name="Hansen M."/>
            <person name="Howarth C."/>
            <person name="Imamovic A."/>
            <person name="Ireland A."/>
            <person name="Larimer J."/>
            <person name="McCowan C."/>
            <person name="Murphy C."/>
            <person name="Pearson M."/>
            <person name="Poon T.W."/>
            <person name="Priest M."/>
            <person name="Roberts A."/>
            <person name="Saif S."/>
            <person name="Shea T."/>
            <person name="Sisk P."/>
            <person name="Sykes S."/>
            <person name="Wortman J."/>
            <person name="Nusbaum C."/>
            <person name="Birren B."/>
        </authorList>
    </citation>
    <scope>NUCLEOTIDE SEQUENCE [LARGE SCALE GENOMIC DNA]</scope>
    <source>
        <strain evidence="2">A-37</strain>
    </source>
</reference>
<dbReference type="EnsemblMetazoa" id="ACUA012517-RA">
    <property type="protein sequence ID" value="ACUA012517-PA"/>
    <property type="gene ID" value="ACUA012517"/>
</dbReference>
<dbReference type="EMBL" id="AXCM01004535">
    <property type="status" value="NOT_ANNOTATED_CDS"/>
    <property type="molecule type" value="Genomic_DNA"/>
</dbReference>
<evidence type="ECO:0000313" key="1">
    <source>
        <dbReference type="EnsemblMetazoa" id="ACUA012517-PA"/>
    </source>
</evidence>
<protein>
    <submittedName>
        <fullName evidence="1">Uncharacterized protein</fullName>
    </submittedName>
</protein>